<dbReference type="AlphaFoldDB" id="A0A414SJZ1"/>
<name>A0A414SJZ1_9FIRM</name>
<organism evidence="2 3">
    <name type="scientific">Blautia obeum</name>
    <dbReference type="NCBI Taxonomy" id="40520"/>
    <lineage>
        <taxon>Bacteria</taxon>
        <taxon>Bacillati</taxon>
        <taxon>Bacillota</taxon>
        <taxon>Clostridia</taxon>
        <taxon>Lachnospirales</taxon>
        <taxon>Lachnospiraceae</taxon>
        <taxon>Blautia</taxon>
    </lineage>
</organism>
<proteinExistence type="predicted"/>
<reference evidence="2 3" key="1">
    <citation type="submission" date="2018-08" db="EMBL/GenBank/DDBJ databases">
        <title>A genome reference for cultivated species of the human gut microbiota.</title>
        <authorList>
            <person name="Zou Y."/>
            <person name="Xue W."/>
            <person name="Luo G."/>
        </authorList>
    </citation>
    <scope>NUCLEOTIDE SEQUENCE [LARGE SCALE GENOMIC DNA]</scope>
    <source>
        <strain evidence="2 3">AM22-9LB</strain>
    </source>
</reference>
<feature type="region of interest" description="Disordered" evidence="1">
    <location>
        <begin position="263"/>
        <end position="297"/>
    </location>
</feature>
<dbReference type="EMBL" id="QRHZ01000001">
    <property type="protein sequence ID" value="RHG19897.1"/>
    <property type="molecule type" value="Genomic_DNA"/>
</dbReference>
<evidence type="ECO:0000313" key="3">
    <source>
        <dbReference type="Proteomes" id="UP000284220"/>
    </source>
</evidence>
<dbReference type="RefSeq" id="WP_118197219.1">
    <property type="nucleotide sequence ID" value="NZ_QRHZ01000001.1"/>
</dbReference>
<feature type="compositionally biased region" description="Polar residues" evidence="1">
    <location>
        <begin position="285"/>
        <end position="297"/>
    </location>
</feature>
<accession>A0A414SJZ1</accession>
<evidence type="ECO:0000256" key="1">
    <source>
        <dbReference type="SAM" id="MobiDB-lite"/>
    </source>
</evidence>
<gene>
    <name evidence="2" type="ORF">DW272_01445</name>
</gene>
<evidence type="ECO:0000313" key="2">
    <source>
        <dbReference type="EMBL" id="RHG19897.1"/>
    </source>
</evidence>
<comment type="caution">
    <text evidence="2">The sequence shown here is derived from an EMBL/GenBank/DDBJ whole genome shotgun (WGS) entry which is preliminary data.</text>
</comment>
<feature type="compositionally biased region" description="Basic and acidic residues" evidence="1">
    <location>
        <begin position="265"/>
        <end position="279"/>
    </location>
</feature>
<protein>
    <submittedName>
        <fullName evidence="2">Uncharacterized protein</fullName>
    </submittedName>
</protein>
<sequence length="297" mass="33765">MEENILDMFKQEIQLANGEKYNFHHVQTIGNIIELQFESDVNVSLLLKDMSIFSLIQVFSGGALFNVFKNFITLYNKDLDNNTIYLSCDGSVYDPETSGSIWPDPMPEPEIPEPTLEEIKSQKINEILESCNFNITHGVYMEVNGEQKLFSYKTEDQSNLLNAVQLAIATQMSMPYHADGCTCRLFTPEEITTLYIKEMTNLTHHQTYTNQLKLYIKTLETKEEVNAVLYGNELTGEYLDTYNMIMAQSQLVVQKYLESLTGTVTDEKKDEDVDTDKSANETVDENANNAESSDSKG</sequence>
<dbReference type="Proteomes" id="UP000284220">
    <property type="component" value="Unassembled WGS sequence"/>
</dbReference>